<keyword evidence="9" id="KW-0975">Bacterial flagellum</keyword>
<keyword evidence="13" id="KW-0282">Flagellum</keyword>
<evidence type="ECO:0000256" key="9">
    <source>
        <dbReference type="ARBA" id="ARBA00023143"/>
    </source>
</evidence>
<dbReference type="InterPro" id="IPR032779">
    <property type="entry name" value="FliG_M"/>
</dbReference>
<dbReference type="PIRSF" id="PIRSF003161">
    <property type="entry name" value="FliG"/>
    <property type="match status" value="1"/>
</dbReference>
<evidence type="ECO:0000256" key="3">
    <source>
        <dbReference type="ARBA" id="ARBA00010299"/>
    </source>
</evidence>
<dbReference type="PRINTS" id="PR00954">
    <property type="entry name" value="FLGMOTORFLIG"/>
</dbReference>
<evidence type="ECO:0000256" key="5">
    <source>
        <dbReference type="ARBA" id="ARBA00022475"/>
    </source>
</evidence>
<dbReference type="EMBL" id="UOGA01000100">
    <property type="protein sequence ID" value="VAX17639.1"/>
    <property type="molecule type" value="Genomic_DNA"/>
</dbReference>
<comment type="subcellular location">
    <subcellularLocation>
        <location evidence="1">Bacterial flagellum basal body</location>
    </subcellularLocation>
    <subcellularLocation>
        <location evidence="2">Cell membrane</location>
        <topology evidence="2">Peripheral membrane protein</topology>
        <orientation evidence="2">Cytoplasmic side</orientation>
    </subcellularLocation>
</comment>
<feature type="domain" description="Flagellar motor switch protein FliG N-terminal" evidence="12">
    <location>
        <begin position="10"/>
        <end position="105"/>
    </location>
</feature>
<sequence>MGVKDGKHYSGAEKAAIMLIAVGDKLAGKILEELDDTEISKISGYMTALGNVPSNTVDEIAEEFVDVMESGEGGIVAGGRDYLRRMLESTMDPEKASELLDSLAWGNEEEDTSGGGLEAVRNLDPTTIAGFLKNEHPQTCAIIMAHLDPQRAAQVIKELPERFQAEITFRLATLERIPPGVIKELDAALAHEFRSTGAMEGSQIGGVEAVAEIINNLDRTTESAIMSEVESVNPELAENIRNLMFVFEDLNGIDARGMQTALKEINSDDLILALKTASEPLKEKIFSSMSERAALMMKEDLEAMGPVKISDVETAQASIIRVVKRLEEEGKVAIAGAGGEELV</sequence>
<evidence type="ECO:0000313" key="13">
    <source>
        <dbReference type="EMBL" id="VAX17639.1"/>
    </source>
</evidence>
<keyword evidence="8" id="KW-0472">Membrane</keyword>
<evidence type="ECO:0000259" key="10">
    <source>
        <dbReference type="Pfam" id="PF01706"/>
    </source>
</evidence>
<dbReference type="Pfam" id="PF14841">
    <property type="entry name" value="FliG_M"/>
    <property type="match status" value="1"/>
</dbReference>
<dbReference type="GO" id="GO:0009425">
    <property type="term" value="C:bacterial-type flagellum basal body"/>
    <property type="evidence" value="ECO:0007669"/>
    <property type="project" value="UniProtKB-SubCell"/>
</dbReference>
<dbReference type="GO" id="GO:0005886">
    <property type="term" value="C:plasma membrane"/>
    <property type="evidence" value="ECO:0007669"/>
    <property type="project" value="UniProtKB-SubCell"/>
</dbReference>
<dbReference type="GO" id="GO:0003774">
    <property type="term" value="F:cytoskeletal motor activity"/>
    <property type="evidence" value="ECO:0007669"/>
    <property type="project" value="InterPro"/>
</dbReference>
<keyword evidence="5" id="KW-1003">Cell membrane</keyword>
<proteinExistence type="inferred from homology"/>
<feature type="domain" description="Flagellar motor switch protein FliG middle" evidence="11">
    <location>
        <begin position="125"/>
        <end position="198"/>
    </location>
</feature>
<evidence type="ECO:0000256" key="1">
    <source>
        <dbReference type="ARBA" id="ARBA00004117"/>
    </source>
</evidence>
<dbReference type="PANTHER" id="PTHR30534">
    <property type="entry name" value="FLAGELLAR MOTOR SWITCH PROTEIN FLIG"/>
    <property type="match status" value="1"/>
</dbReference>
<accession>A0A3B1BI04</accession>
<dbReference type="Pfam" id="PF01706">
    <property type="entry name" value="FliG_C"/>
    <property type="match status" value="1"/>
</dbReference>
<evidence type="ECO:0000256" key="7">
    <source>
        <dbReference type="ARBA" id="ARBA00022779"/>
    </source>
</evidence>
<keyword evidence="13" id="KW-0969">Cilium</keyword>
<dbReference type="NCBIfam" id="TIGR00207">
    <property type="entry name" value="fliG"/>
    <property type="match status" value="1"/>
</dbReference>
<evidence type="ECO:0000259" key="11">
    <source>
        <dbReference type="Pfam" id="PF14841"/>
    </source>
</evidence>
<feature type="domain" description="Flagellar motor switch protein FliG C-terminal" evidence="10">
    <location>
        <begin position="228"/>
        <end position="334"/>
    </location>
</feature>
<dbReference type="InterPro" id="IPR023087">
    <property type="entry name" value="Flg_Motor_Flig_C"/>
</dbReference>
<evidence type="ECO:0000259" key="12">
    <source>
        <dbReference type="Pfam" id="PF14842"/>
    </source>
</evidence>
<dbReference type="InterPro" id="IPR011002">
    <property type="entry name" value="FliG_a-hlx"/>
</dbReference>
<keyword evidence="6" id="KW-0145">Chemotaxis</keyword>
<comment type="similarity">
    <text evidence="3">Belongs to the FliG family.</text>
</comment>
<dbReference type="GO" id="GO:0071973">
    <property type="term" value="P:bacterial-type flagellum-dependent cell motility"/>
    <property type="evidence" value="ECO:0007669"/>
    <property type="project" value="InterPro"/>
</dbReference>
<evidence type="ECO:0000256" key="8">
    <source>
        <dbReference type="ARBA" id="ARBA00023136"/>
    </source>
</evidence>
<evidence type="ECO:0000256" key="4">
    <source>
        <dbReference type="ARBA" id="ARBA00021870"/>
    </source>
</evidence>
<dbReference type="PANTHER" id="PTHR30534:SF0">
    <property type="entry name" value="FLAGELLAR MOTOR SWITCH PROTEIN FLIG"/>
    <property type="match status" value="1"/>
</dbReference>
<dbReference type="SUPFAM" id="SSF48029">
    <property type="entry name" value="FliG"/>
    <property type="match status" value="2"/>
</dbReference>
<dbReference type="InterPro" id="IPR000090">
    <property type="entry name" value="Flg_Motor_Flig"/>
</dbReference>
<keyword evidence="13" id="KW-0966">Cell projection</keyword>
<name>A0A3B1BI04_9ZZZZ</name>
<keyword evidence="7" id="KW-0283">Flagellar rotation</keyword>
<gene>
    <name evidence="13" type="ORF">MNBD_NITROSPINAE04-1772</name>
</gene>
<dbReference type="Gene3D" id="1.10.220.30">
    <property type="match status" value="3"/>
</dbReference>
<dbReference type="Pfam" id="PF14842">
    <property type="entry name" value="FliG_N"/>
    <property type="match status" value="1"/>
</dbReference>
<evidence type="ECO:0000256" key="2">
    <source>
        <dbReference type="ARBA" id="ARBA00004413"/>
    </source>
</evidence>
<dbReference type="GO" id="GO:0006935">
    <property type="term" value="P:chemotaxis"/>
    <property type="evidence" value="ECO:0007669"/>
    <property type="project" value="UniProtKB-KW"/>
</dbReference>
<evidence type="ECO:0000256" key="6">
    <source>
        <dbReference type="ARBA" id="ARBA00022500"/>
    </source>
</evidence>
<dbReference type="AlphaFoldDB" id="A0A3B1BI04"/>
<organism evidence="13">
    <name type="scientific">hydrothermal vent metagenome</name>
    <dbReference type="NCBI Taxonomy" id="652676"/>
    <lineage>
        <taxon>unclassified sequences</taxon>
        <taxon>metagenomes</taxon>
        <taxon>ecological metagenomes</taxon>
    </lineage>
</organism>
<dbReference type="InterPro" id="IPR028263">
    <property type="entry name" value="FliG_N"/>
</dbReference>
<reference evidence="13" key="1">
    <citation type="submission" date="2018-06" db="EMBL/GenBank/DDBJ databases">
        <authorList>
            <person name="Zhirakovskaya E."/>
        </authorList>
    </citation>
    <scope>NUCLEOTIDE SEQUENCE</scope>
</reference>
<protein>
    <recommendedName>
        <fullName evidence="4">Flagellar motor switch protein FliG</fullName>
    </recommendedName>
</protein>
<dbReference type="FunFam" id="1.10.220.30:FF:000001">
    <property type="entry name" value="Flagellar motor switch protein FliG"/>
    <property type="match status" value="1"/>
</dbReference>